<dbReference type="GO" id="GO:0009279">
    <property type="term" value="C:cell outer membrane"/>
    <property type="evidence" value="ECO:0007669"/>
    <property type="project" value="UniProtKB-SubCell"/>
</dbReference>
<dbReference type="Pfam" id="PF13627">
    <property type="entry name" value="LptM_cons"/>
    <property type="match status" value="1"/>
</dbReference>
<proteinExistence type="predicted"/>
<dbReference type="RefSeq" id="WP_006954679.1">
    <property type="nucleotide sequence ID" value="NZ_DAIRLQ010000020.1"/>
</dbReference>
<keyword evidence="2 8" id="KW-0732">Signal</keyword>
<feature type="chain" id="PRO_5016865836" description="Sugar transporter" evidence="8">
    <location>
        <begin position="25"/>
        <end position="59"/>
    </location>
</feature>
<feature type="signal peptide" evidence="8">
    <location>
        <begin position="1"/>
        <end position="24"/>
    </location>
</feature>
<dbReference type="NCBIfam" id="NF047847">
    <property type="entry name" value="SS_mature_LptM"/>
    <property type="match status" value="1"/>
</dbReference>
<organism evidence="9 10">
    <name type="scientific">Idiomarina baltica</name>
    <dbReference type="NCBI Taxonomy" id="190892"/>
    <lineage>
        <taxon>Bacteria</taxon>
        <taxon>Pseudomonadati</taxon>
        <taxon>Pseudomonadota</taxon>
        <taxon>Gammaproteobacteria</taxon>
        <taxon>Alteromonadales</taxon>
        <taxon>Idiomarinaceae</taxon>
        <taxon>Idiomarina</taxon>
    </lineage>
</organism>
<accession>A0A348WQ38</accession>
<keyword evidence="5" id="KW-0998">Cell outer membrane</keyword>
<dbReference type="AlphaFoldDB" id="A0A348WQ38"/>
<evidence type="ECO:0000256" key="7">
    <source>
        <dbReference type="SAM" id="MobiDB-lite"/>
    </source>
</evidence>
<dbReference type="PROSITE" id="PS51257">
    <property type="entry name" value="PROKAR_LIPOPROTEIN"/>
    <property type="match status" value="1"/>
</dbReference>
<sequence>MFKRNVTKPLIQLCIVFSSVCALAACGQKGPLQPAPMPEKNQQQPQPQQPSNADESVKL</sequence>
<keyword evidence="6" id="KW-0449">Lipoprotein</keyword>
<evidence type="ECO:0000256" key="4">
    <source>
        <dbReference type="ARBA" id="ARBA00023139"/>
    </source>
</evidence>
<dbReference type="EMBL" id="DMUP01000179">
    <property type="protein sequence ID" value="HAR56650.1"/>
    <property type="molecule type" value="Genomic_DNA"/>
</dbReference>
<comment type="subcellular location">
    <subcellularLocation>
        <location evidence="1">Cell outer membrane</location>
        <topology evidence="1">Lipid-anchor</topology>
    </subcellularLocation>
</comment>
<evidence type="ECO:0000256" key="6">
    <source>
        <dbReference type="ARBA" id="ARBA00023288"/>
    </source>
</evidence>
<keyword evidence="4" id="KW-0564">Palmitate</keyword>
<evidence type="ECO:0000256" key="3">
    <source>
        <dbReference type="ARBA" id="ARBA00023136"/>
    </source>
</evidence>
<evidence type="ECO:0000256" key="2">
    <source>
        <dbReference type="ARBA" id="ARBA00022729"/>
    </source>
</evidence>
<reference evidence="9 10" key="1">
    <citation type="journal article" date="2018" name="Nat. Biotechnol.">
        <title>A standardized bacterial taxonomy based on genome phylogeny substantially revises the tree of life.</title>
        <authorList>
            <person name="Parks D.H."/>
            <person name="Chuvochina M."/>
            <person name="Waite D.W."/>
            <person name="Rinke C."/>
            <person name="Skarshewski A."/>
            <person name="Chaumeil P.A."/>
            <person name="Hugenholtz P."/>
        </authorList>
    </citation>
    <scope>NUCLEOTIDE SEQUENCE [LARGE SCALE GENOMIC DNA]</scope>
    <source>
        <strain evidence="9">UBA9360</strain>
    </source>
</reference>
<dbReference type="InterPro" id="IPR032831">
    <property type="entry name" value="LptM_cons"/>
</dbReference>
<comment type="caution">
    <text evidence="9">The sequence shown here is derived from an EMBL/GenBank/DDBJ whole genome shotgun (WGS) entry which is preliminary data.</text>
</comment>
<protein>
    <recommendedName>
        <fullName evidence="11">Sugar transporter</fullName>
    </recommendedName>
</protein>
<gene>
    <name evidence="9" type="ORF">DCR58_07690</name>
</gene>
<evidence type="ECO:0000313" key="10">
    <source>
        <dbReference type="Proteomes" id="UP000262878"/>
    </source>
</evidence>
<evidence type="ECO:0008006" key="11">
    <source>
        <dbReference type="Google" id="ProtNLM"/>
    </source>
</evidence>
<evidence type="ECO:0000256" key="8">
    <source>
        <dbReference type="SAM" id="SignalP"/>
    </source>
</evidence>
<name>A0A348WQ38_9GAMM</name>
<evidence type="ECO:0000256" key="5">
    <source>
        <dbReference type="ARBA" id="ARBA00023237"/>
    </source>
</evidence>
<feature type="region of interest" description="Disordered" evidence="7">
    <location>
        <begin position="31"/>
        <end position="59"/>
    </location>
</feature>
<evidence type="ECO:0000256" key="1">
    <source>
        <dbReference type="ARBA" id="ARBA00004459"/>
    </source>
</evidence>
<keyword evidence="3" id="KW-0472">Membrane</keyword>
<evidence type="ECO:0000313" key="9">
    <source>
        <dbReference type="EMBL" id="HAR56650.1"/>
    </source>
</evidence>
<dbReference type="STRING" id="314276.OS145_09398"/>
<dbReference type="Proteomes" id="UP000262878">
    <property type="component" value="Unassembled WGS sequence"/>
</dbReference>